<organism evidence="2 3">
    <name type="scientific">Petrolisthes manimaculis</name>
    <dbReference type="NCBI Taxonomy" id="1843537"/>
    <lineage>
        <taxon>Eukaryota</taxon>
        <taxon>Metazoa</taxon>
        <taxon>Ecdysozoa</taxon>
        <taxon>Arthropoda</taxon>
        <taxon>Crustacea</taxon>
        <taxon>Multicrustacea</taxon>
        <taxon>Malacostraca</taxon>
        <taxon>Eumalacostraca</taxon>
        <taxon>Eucarida</taxon>
        <taxon>Decapoda</taxon>
        <taxon>Pleocyemata</taxon>
        <taxon>Anomura</taxon>
        <taxon>Galatheoidea</taxon>
        <taxon>Porcellanidae</taxon>
        <taxon>Petrolisthes</taxon>
    </lineage>
</organism>
<keyword evidence="3" id="KW-1185">Reference proteome</keyword>
<comment type="caution">
    <text evidence="2">The sequence shown here is derived from an EMBL/GenBank/DDBJ whole genome shotgun (WGS) entry which is preliminary data.</text>
</comment>
<accession>A0AAE1U353</accession>
<dbReference type="AlphaFoldDB" id="A0AAE1U353"/>
<proteinExistence type="predicted"/>
<dbReference type="Proteomes" id="UP001292094">
    <property type="component" value="Unassembled WGS sequence"/>
</dbReference>
<feature type="compositionally biased region" description="Basic and acidic residues" evidence="1">
    <location>
        <begin position="15"/>
        <end position="26"/>
    </location>
</feature>
<gene>
    <name evidence="2" type="ORF">Pmani_023565</name>
</gene>
<reference evidence="2" key="1">
    <citation type="submission" date="2023-11" db="EMBL/GenBank/DDBJ databases">
        <title>Genome assemblies of two species of porcelain crab, Petrolisthes cinctipes and Petrolisthes manimaculis (Anomura: Porcellanidae).</title>
        <authorList>
            <person name="Angst P."/>
        </authorList>
    </citation>
    <scope>NUCLEOTIDE SEQUENCE</scope>
    <source>
        <strain evidence="2">PB745_02</strain>
        <tissue evidence="2">Gill</tissue>
    </source>
</reference>
<feature type="compositionally biased region" description="Basic and acidic residues" evidence="1">
    <location>
        <begin position="37"/>
        <end position="68"/>
    </location>
</feature>
<evidence type="ECO:0000313" key="2">
    <source>
        <dbReference type="EMBL" id="KAK4304490.1"/>
    </source>
</evidence>
<protein>
    <submittedName>
        <fullName evidence="2">Uncharacterized protein</fullName>
    </submittedName>
</protein>
<feature type="region of interest" description="Disordered" evidence="1">
    <location>
        <begin position="1"/>
        <end position="68"/>
    </location>
</feature>
<sequence>MSSTGSSWGGLGPCKEGEMEEKKGRNGGEGGGKWKRRKEEWRRNVEREGGHEGDLGRRNVKREGWSQE</sequence>
<name>A0AAE1U353_9EUCA</name>
<dbReference type="EMBL" id="JAWZYT010002419">
    <property type="protein sequence ID" value="KAK4304490.1"/>
    <property type="molecule type" value="Genomic_DNA"/>
</dbReference>
<evidence type="ECO:0000313" key="3">
    <source>
        <dbReference type="Proteomes" id="UP001292094"/>
    </source>
</evidence>
<evidence type="ECO:0000256" key="1">
    <source>
        <dbReference type="SAM" id="MobiDB-lite"/>
    </source>
</evidence>